<evidence type="ECO:0000313" key="3">
    <source>
        <dbReference type="Proteomes" id="UP000663882"/>
    </source>
</evidence>
<name>A0A814AG81_9BILA</name>
<protein>
    <submittedName>
        <fullName evidence="2">Uncharacterized protein</fullName>
    </submittedName>
</protein>
<gene>
    <name evidence="2" type="ORF">RFH988_LOCUS9638</name>
</gene>
<sequence>MNSIITEWKKQSSDELNFLPDRQYFQQDSIEKINNQISKSNKKKVRFNCQTPNITEQPFEYTKNNHSEIIQSEKLTFNDHDSRLSTNILTGKLSSICNNSKCSVRTRVIIFIIIILILIITAIVITFSIIKSTQNTTVTSIENTNQSSFSTIFTTMMVSSVSIGNQSGAPCSSYTTINDPTRNIAQILSSGSCDNGPLFNSSSGEGAWIRFVGNGGTIIPFSSPGRNHCGAYSSGWFNGTLPITFDTIVNGFICLSSDIGECIVTYNSSVIYCIGSFYVYFLLPVPICNARYCTT</sequence>
<organism evidence="2 3">
    <name type="scientific">Rotaria sordida</name>
    <dbReference type="NCBI Taxonomy" id="392033"/>
    <lineage>
        <taxon>Eukaryota</taxon>
        <taxon>Metazoa</taxon>
        <taxon>Spiralia</taxon>
        <taxon>Gnathifera</taxon>
        <taxon>Rotifera</taxon>
        <taxon>Eurotatoria</taxon>
        <taxon>Bdelloidea</taxon>
        <taxon>Philodinida</taxon>
        <taxon>Philodinidae</taxon>
        <taxon>Rotaria</taxon>
    </lineage>
</organism>
<evidence type="ECO:0000313" key="2">
    <source>
        <dbReference type="EMBL" id="CAF0914055.1"/>
    </source>
</evidence>
<accession>A0A814AG81</accession>
<dbReference type="Proteomes" id="UP000663882">
    <property type="component" value="Unassembled WGS sequence"/>
</dbReference>
<dbReference type="EMBL" id="CAJNOO010000345">
    <property type="protein sequence ID" value="CAF0914055.1"/>
    <property type="molecule type" value="Genomic_DNA"/>
</dbReference>
<proteinExistence type="predicted"/>
<feature type="transmembrane region" description="Helical" evidence="1">
    <location>
        <begin position="108"/>
        <end position="130"/>
    </location>
</feature>
<dbReference type="AlphaFoldDB" id="A0A814AG81"/>
<keyword evidence="1" id="KW-1133">Transmembrane helix</keyword>
<keyword evidence="1" id="KW-0812">Transmembrane</keyword>
<reference evidence="2" key="1">
    <citation type="submission" date="2021-02" db="EMBL/GenBank/DDBJ databases">
        <authorList>
            <person name="Nowell W R."/>
        </authorList>
    </citation>
    <scope>NUCLEOTIDE SEQUENCE</scope>
</reference>
<evidence type="ECO:0000256" key="1">
    <source>
        <dbReference type="SAM" id="Phobius"/>
    </source>
</evidence>
<keyword evidence="1" id="KW-0472">Membrane</keyword>
<dbReference type="OrthoDB" id="2015116at2759"/>
<comment type="caution">
    <text evidence="2">The sequence shown here is derived from an EMBL/GenBank/DDBJ whole genome shotgun (WGS) entry which is preliminary data.</text>
</comment>